<evidence type="ECO:0008006" key="3">
    <source>
        <dbReference type="Google" id="ProtNLM"/>
    </source>
</evidence>
<dbReference type="InterPro" id="IPR036047">
    <property type="entry name" value="F-box-like_dom_sf"/>
</dbReference>
<evidence type="ECO:0000313" key="1">
    <source>
        <dbReference type="EMBL" id="GMS86961.1"/>
    </source>
</evidence>
<organism evidence="1 2">
    <name type="scientific">Pristionchus entomophagus</name>
    <dbReference type="NCBI Taxonomy" id="358040"/>
    <lineage>
        <taxon>Eukaryota</taxon>
        <taxon>Metazoa</taxon>
        <taxon>Ecdysozoa</taxon>
        <taxon>Nematoda</taxon>
        <taxon>Chromadorea</taxon>
        <taxon>Rhabditida</taxon>
        <taxon>Rhabditina</taxon>
        <taxon>Diplogasteromorpha</taxon>
        <taxon>Diplogasteroidea</taxon>
        <taxon>Neodiplogasteridae</taxon>
        <taxon>Pristionchus</taxon>
    </lineage>
</organism>
<feature type="non-terminal residue" evidence="1">
    <location>
        <position position="90"/>
    </location>
</feature>
<keyword evidence="2" id="KW-1185">Reference proteome</keyword>
<dbReference type="AlphaFoldDB" id="A0AAV5T5K2"/>
<protein>
    <recommendedName>
        <fullName evidence="3">F-box domain-containing protein</fullName>
    </recommendedName>
</protein>
<dbReference type="CDD" id="cd09917">
    <property type="entry name" value="F-box_SF"/>
    <property type="match status" value="1"/>
</dbReference>
<dbReference type="SUPFAM" id="SSF81383">
    <property type="entry name" value="F-box domain"/>
    <property type="match status" value="1"/>
</dbReference>
<name>A0AAV5T5K2_9BILA</name>
<dbReference type="EMBL" id="BTSX01000002">
    <property type="protein sequence ID" value="GMS86961.1"/>
    <property type="molecule type" value="Genomic_DNA"/>
</dbReference>
<sequence>MKTSFTKEPSISDEDRFSTLPKECIIDIFAFLKHTDLDQISATSQTILVLSNYARSKAVPGKGLGQELTIITYRTKIPIEYRIIACFSDT</sequence>
<proteinExistence type="predicted"/>
<gene>
    <name evidence="1" type="ORF">PENTCL1PPCAC_9136</name>
</gene>
<reference evidence="1" key="1">
    <citation type="submission" date="2023-10" db="EMBL/GenBank/DDBJ databases">
        <title>Genome assembly of Pristionchus species.</title>
        <authorList>
            <person name="Yoshida K."/>
            <person name="Sommer R.J."/>
        </authorList>
    </citation>
    <scope>NUCLEOTIDE SEQUENCE</scope>
    <source>
        <strain evidence="1">RS0144</strain>
    </source>
</reference>
<accession>A0AAV5T5K2</accession>
<evidence type="ECO:0000313" key="2">
    <source>
        <dbReference type="Proteomes" id="UP001432027"/>
    </source>
</evidence>
<comment type="caution">
    <text evidence="1">The sequence shown here is derived from an EMBL/GenBank/DDBJ whole genome shotgun (WGS) entry which is preliminary data.</text>
</comment>
<dbReference type="Proteomes" id="UP001432027">
    <property type="component" value="Unassembled WGS sequence"/>
</dbReference>